<name>A0A5J4TK73_9EUKA</name>
<accession>A0A5J4TK73</accession>
<dbReference type="Proteomes" id="UP000324800">
    <property type="component" value="Unassembled WGS sequence"/>
</dbReference>
<organism evidence="1 2">
    <name type="scientific">Streblomastix strix</name>
    <dbReference type="NCBI Taxonomy" id="222440"/>
    <lineage>
        <taxon>Eukaryota</taxon>
        <taxon>Metamonada</taxon>
        <taxon>Preaxostyla</taxon>
        <taxon>Oxymonadida</taxon>
        <taxon>Streblomastigidae</taxon>
        <taxon>Streblomastix</taxon>
    </lineage>
</organism>
<protein>
    <submittedName>
        <fullName evidence="1">Uncharacterized protein</fullName>
    </submittedName>
</protein>
<evidence type="ECO:0000313" key="1">
    <source>
        <dbReference type="EMBL" id="KAA6358210.1"/>
    </source>
</evidence>
<comment type="caution">
    <text evidence="1">The sequence shown here is derived from an EMBL/GenBank/DDBJ whole genome shotgun (WGS) entry which is preliminary data.</text>
</comment>
<feature type="non-terminal residue" evidence="1">
    <location>
        <position position="1"/>
    </location>
</feature>
<evidence type="ECO:0000313" key="2">
    <source>
        <dbReference type="Proteomes" id="UP000324800"/>
    </source>
</evidence>
<reference evidence="1 2" key="1">
    <citation type="submission" date="2019-03" db="EMBL/GenBank/DDBJ databases">
        <title>Single cell metagenomics reveals metabolic interactions within the superorganism composed of flagellate Streblomastix strix and complex community of Bacteroidetes bacteria on its surface.</title>
        <authorList>
            <person name="Treitli S.C."/>
            <person name="Kolisko M."/>
            <person name="Husnik F."/>
            <person name="Keeling P."/>
            <person name="Hampl V."/>
        </authorList>
    </citation>
    <scope>NUCLEOTIDE SEQUENCE [LARGE SCALE GENOMIC DNA]</scope>
    <source>
        <strain evidence="1">ST1C</strain>
    </source>
</reference>
<gene>
    <name evidence="1" type="ORF">EZS28_046262</name>
</gene>
<sequence>LSGASVQGVWVAPV</sequence>
<dbReference type="EMBL" id="SNRW01030199">
    <property type="protein sequence ID" value="KAA6358210.1"/>
    <property type="molecule type" value="Genomic_DNA"/>
</dbReference>
<proteinExistence type="predicted"/>